<evidence type="ECO:0000313" key="1">
    <source>
        <dbReference type="EMBL" id="GBP80331.1"/>
    </source>
</evidence>
<comment type="caution">
    <text evidence="1">The sequence shown here is derived from an EMBL/GenBank/DDBJ whole genome shotgun (WGS) entry which is preliminary data.</text>
</comment>
<keyword evidence="2" id="KW-1185">Reference proteome</keyword>
<dbReference type="OrthoDB" id="10017160at2759"/>
<name>A0A4C1YV25_EUMVA</name>
<accession>A0A4C1YV25</accession>
<dbReference type="Proteomes" id="UP000299102">
    <property type="component" value="Unassembled WGS sequence"/>
</dbReference>
<dbReference type="InterPro" id="IPR052709">
    <property type="entry name" value="Transposase-MT_Hybrid"/>
</dbReference>
<organism evidence="1 2">
    <name type="scientific">Eumeta variegata</name>
    <name type="common">Bagworm moth</name>
    <name type="synonym">Eumeta japonica</name>
    <dbReference type="NCBI Taxonomy" id="151549"/>
    <lineage>
        <taxon>Eukaryota</taxon>
        <taxon>Metazoa</taxon>
        <taxon>Ecdysozoa</taxon>
        <taxon>Arthropoda</taxon>
        <taxon>Hexapoda</taxon>
        <taxon>Insecta</taxon>
        <taxon>Pterygota</taxon>
        <taxon>Neoptera</taxon>
        <taxon>Endopterygota</taxon>
        <taxon>Lepidoptera</taxon>
        <taxon>Glossata</taxon>
        <taxon>Ditrysia</taxon>
        <taxon>Tineoidea</taxon>
        <taxon>Psychidae</taxon>
        <taxon>Oiketicinae</taxon>
        <taxon>Eumeta</taxon>
    </lineage>
</organism>
<dbReference type="EMBL" id="BGZK01001457">
    <property type="protein sequence ID" value="GBP80331.1"/>
    <property type="molecule type" value="Genomic_DNA"/>
</dbReference>
<evidence type="ECO:0000313" key="2">
    <source>
        <dbReference type="Proteomes" id="UP000299102"/>
    </source>
</evidence>
<dbReference type="PANTHER" id="PTHR46060">
    <property type="entry name" value="MARINER MOS1 TRANSPOSASE-LIKE PROTEIN"/>
    <property type="match status" value="1"/>
</dbReference>
<gene>
    <name evidence="1" type="ORF">EVAR_61882_1</name>
</gene>
<dbReference type="PANTHER" id="PTHR46060:SF1">
    <property type="entry name" value="MARINER MOS1 TRANSPOSASE-LIKE PROTEIN"/>
    <property type="match status" value="1"/>
</dbReference>
<dbReference type="AlphaFoldDB" id="A0A4C1YV25"/>
<dbReference type="STRING" id="151549.A0A4C1YV25"/>
<proteinExistence type="predicted"/>
<dbReference type="Gene3D" id="3.30.420.10">
    <property type="entry name" value="Ribonuclease H-like superfamily/Ribonuclease H"/>
    <property type="match status" value="1"/>
</dbReference>
<reference evidence="1 2" key="1">
    <citation type="journal article" date="2019" name="Commun. Biol.">
        <title>The bagworm genome reveals a unique fibroin gene that provides high tensile strength.</title>
        <authorList>
            <person name="Kono N."/>
            <person name="Nakamura H."/>
            <person name="Ohtoshi R."/>
            <person name="Tomita M."/>
            <person name="Numata K."/>
            <person name="Arakawa K."/>
        </authorList>
    </citation>
    <scope>NUCLEOTIDE SEQUENCE [LARGE SCALE GENOMIC DNA]</scope>
</reference>
<dbReference type="GO" id="GO:0003676">
    <property type="term" value="F:nucleic acid binding"/>
    <property type="evidence" value="ECO:0007669"/>
    <property type="project" value="InterPro"/>
</dbReference>
<evidence type="ECO:0008006" key="3">
    <source>
        <dbReference type="Google" id="ProtNLM"/>
    </source>
</evidence>
<protein>
    <recommendedName>
        <fullName evidence="3">Mariner Mos1 transposase</fullName>
    </recommendedName>
</protein>
<sequence length="137" mass="16144">MLCTRWTPYNLSEAKKLRRVNWCREMIQFANGDSSVVFHIVTCDESWSYCYDLGTKRQSAQWVIKRGREVPNFYQTNNSLEEVGEKRPHNRIFFRHDNGSLHTARQTNNYLGTLGIKMLAHPPYRSDLATKQFLFIP</sequence>
<dbReference type="InterPro" id="IPR036397">
    <property type="entry name" value="RNaseH_sf"/>
</dbReference>